<evidence type="ECO:0000313" key="10">
    <source>
        <dbReference type="EMBL" id="GGH34995.1"/>
    </source>
</evidence>
<evidence type="ECO:0000313" key="11">
    <source>
        <dbReference type="Proteomes" id="UP000657592"/>
    </source>
</evidence>
<comment type="similarity">
    <text evidence="2 8">Belongs to the BioY family.</text>
</comment>
<feature type="transmembrane region" description="Helical" evidence="9">
    <location>
        <begin position="157"/>
        <end position="182"/>
    </location>
</feature>
<feature type="transmembrane region" description="Helical" evidence="9">
    <location>
        <begin position="60"/>
        <end position="79"/>
    </location>
</feature>
<dbReference type="RefSeq" id="WP_188754481.1">
    <property type="nucleotide sequence ID" value="NZ_BMJY01000001.1"/>
</dbReference>
<evidence type="ECO:0000256" key="9">
    <source>
        <dbReference type="SAM" id="Phobius"/>
    </source>
</evidence>
<keyword evidence="3 8" id="KW-0813">Transport</keyword>
<sequence>MSRTATVDGRDLARIAVFAAIIVVLGVAGSVPGPGGVPITAQTLGVMLAGAVLGAKRGALAVAIVILLAAIGLPVLSGGRGGLGVFVGPTAGYLLGWLPGVVATGLIAHAGLRRGTASVARLWWRVALGAAVGGVLVVYLVGIPVQALVMDLSLAQAAVGSVVFLPGDAIKVAVATALVLALHRAYPPAFAAAARPATADGRG</sequence>
<dbReference type="EMBL" id="BMJY01000001">
    <property type="protein sequence ID" value="GGH34995.1"/>
    <property type="molecule type" value="Genomic_DNA"/>
</dbReference>
<keyword evidence="11" id="KW-1185">Reference proteome</keyword>
<keyword evidence="6 9" id="KW-1133">Transmembrane helix</keyword>
<protein>
    <recommendedName>
        <fullName evidence="8">Biotin transporter</fullName>
    </recommendedName>
</protein>
<accession>A0A917MKY8</accession>
<dbReference type="GO" id="GO:0005886">
    <property type="term" value="C:plasma membrane"/>
    <property type="evidence" value="ECO:0007669"/>
    <property type="project" value="UniProtKB-SubCell"/>
</dbReference>
<evidence type="ECO:0000256" key="5">
    <source>
        <dbReference type="ARBA" id="ARBA00022692"/>
    </source>
</evidence>
<comment type="subcellular location">
    <subcellularLocation>
        <location evidence="1 8">Cell membrane</location>
        <topology evidence="1 8">Multi-pass membrane protein</topology>
    </subcellularLocation>
</comment>
<feature type="transmembrane region" description="Helical" evidence="9">
    <location>
        <begin position="12"/>
        <end position="29"/>
    </location>
</feature>
<feature type="transmembrane region" description="Helical" evidence="9">
    <location>
        <begin position="122"/>
        <end position="145"/>
    </location>
</feature>
<reference evidence="10" key="2">
    <citation type="submission" date="2020-09" db="EMBL/GenBank/DDBJ databases">
        <authorList>
            <person name="Sun Q."/>
            <person name="Zhou Y."/>
        </authorList>
    </citation>
    <scope>NUCLEOTIDE SEQUENCE</scope>
    <source>
        <strain evidence="10">CGMCC 1.15794</strain>
    </source>
</reference>
<keyword evidence="4 8" id="KW-1003">Cell membrane</keyword>
<comment type="caution">
    <text evidence="10">The sequence shown here is derived from an EMBL/GenBank/DDBJ whole genome shotgun (WGS) entry which is preliminary data.</text>
</comment>
<dbReference type="AlphaFoldDB" id="A0A917MKY8"/>
<evidence type="ECO:0000256" key="1">
    <source>
        <dbReference type="ARBA" id="ARBA00004651"/>
    </source>
</evidence>
<name>A0A917MKY8_9MICO</name>
<dbReference type="GO" id="GO:0015225">
    <property type="term" value="F:biotin transmembrane transporter activity"/>
    <property type="evidence" value="ECO:0007669"/>
    <property type="project" value="UniProtKB-UniRule"/>
</dbReference>
<keyword evidence="5 9" id="KW-0812">Transmembrane</keyword>
<organism evidence="10 11">
    <name type="scientific">Microbacterium album</name>
    <dbReference type="NCBI Taxonomy" id="2053191"/>
    <lineage>
        <taxon>Bacteria</taxon>
        <taxon>Bacillati</taxon>
        <taxon>Actinomycetota</taxon>
        <taxon>Actinomycetes</taxon>
        <taxon>Micrococcales</taxon>
        <taxon>Microbacteriaceae</taxon>
        <taxon>Microbacterium</taxon>
    </lineage>
</organism>
<evidence type="ECO:0000256" key="8">
    <source>
        <dbReference type="PIRNR" id="PIRNR016661"/>
    </source>
</evidence>
<reference evidence="10" key="1">
    <citation type="journal article" date="2014" name="Int. J. Syst. Evol. Microbiol.">
        <title>Complete genome sequence of Corynebacterium casei LMG S-19264T (=DSM 44701T), isolated from a smear-ripened cheese.</title>
        <authorList>
            <consortium name="US DOE Joint Genome Institute (JGI-PGF)"/>
            <person name="Walter F."/>
            <person name="Albersmeier A."/>
            <person name="Kalinowski J."/>
            <person name="Ruckert C."/>
        </authorList>
    </citation>
    <scope>NUCLEOTIDE SEQUENCE</scope>
    <source>
        <strain evidence="10">CGMCC 1.15794</strain>
    </source>
</reference>
<gene>
    <name evidence="10" type="ORF">GCM10010921_03100</name>
</gene>
<dbReference type="Pfam" id="PF02632">
    <property type="entry name" value="BioY"/>
    <property type="match status" value="1"/>
</dbReference>
<dbReference type="PANTHER" id="PTHR34295:SF4">
    <property type="entry name" value="BIOTIN TRANSPORTER BIOY-RELATED"/>
    <property type="match status" value="1"/>
</dbReference>
<evidence type="ECO:0000256" key="4">
    <source>
        <dbReference type="ARBA" id="ARBA00022475"/>
    </source>
</evidence>
<evidence type="ECO:0000256" key="2">
    <source>
        <dbReference type="ARBA" id="ARBA00010692"/>
    </source>
</evidence>
<evidence type="ECO:0000256" key="6">
    <source>
        <dbReference type="ARBA" id="ARBA00022989"/>
    </source>
</evidence>
<dbReference type="Gene3D" id="1.10.1760.20">
    <property type="match status" value="1"/>
</dbReference>
<evidence type="ECO:0000256" key="7">
    <source>
        <dbReference type="ARBA" id="ARBA00023136"/>
    </source>
</evidence>
<dbReference type="InterPro" id="IPR003784">
    <property type="entry name" value="BioY"/>
</dbReference>
<keyword evidence="7 8" id="KW-0472">Membrane</keyword>
<dbReference type="Proteomes" id="UP000657592">
    <property type="component" value="Unassembled WGS sequence"/>
</dbReference>
<evidence type="ECO:0000256" key="3">
    <source>
        <dbReference type="ARBA" id="ARBA00022448"/>
    </source>
</evidence>
<proteinExistence type="inferred from homology"/>
<dbReference type="PIRSF" id="PIRSF016661">
    <property type="entry name" value="BioY"/>
    <property type="match status" value="1"/>
</dbReference>
<dbReference type="PANTHER" id="PTHR34295">
    <property type="entry name" value="BIOTIN TRANSPORTER BIOY"/>
    <property type="match status" value="1"/>
</dbReference>
<feature type="transmembrane region" description="Helical" evidence="9">
    <location>
        <begin position="91"/>
        <end position="110"/>
    </location>
</feature>